<gene>
    <name evidence="3" type="ORF">JYU34_016452</name>
</gene>
<dbReference type="Proteomes" id="UP000823941">
    <property type="component" value="Chromosome 22"/>
</dbReference>
<evidence type="ECO:0000259" key="2">
    <source>
        <dbReference type="PROSITE" id="PS50004"/>
    </source>
</evidence>
<evidence type="ECO:0000313" key="3">
    <source>
        <dbReference type="EMBL" id="KAG7299490.1"/>
    </source>
</evidence>
<dbReference type="EMBL" id="JAHIBW010000022">
    <property type="protein sequence ID" value="KAG7299490.1"/>
    <property type="molecule type" value="Genomic_DNA"/>
</dbReference>
<keyword evidence="4" id="KW-1185">Reference proteome</keyword>
<reference evidence="3 4" key="1">
    <citation type="submission" date="2021-06" db="EMBL/GenBank/DDBJ databases">
        <title>A haploid diamondback moth (Plutella xylostella L.) genome assembly resolves 31 chromosomes and identifies a diamide resistance mutation.</title>
        <authorList>
            <person name="Ward C.M."/>
            <person name="Perry K.D."/>
            <person name="Baker G."/>
            <person name="Powis K."/>
            <person name="Heckel D.G."/>
            <person name="Baxter S.W."/>
        </authorList>
    </citation>
    <scope>NUCLEOTIDE SEQUENCE [LARGE SCALE GENOMIC DNA]</scope>
    <source>
        <strain evidence="3 4">LV</strain>
        <tissue evidence="3">Single pupa</tissue>
    </source>
</reference>
<protein>
    <recommendedName>
        <fullName evidence="2">C2 domain-containing protein</fullName>
    </recommendedName>
</protein>
<feature type="region of interest" description="Disordered" evidence="1">
    <location>
        <begin position="141"/>
        <end position="160"/>
    </location>
</feature>
<dbReference type="Gene3D" id="2.60.40.150">
    <property type="entry name" value="C2 domain"/>
    <property type="match status" value="1"/>
</dbReference>
<dbReference type="InterPro" id="IPR035892">
    <property type="entry name" value="C2_domain_sf"/>
</dbReference>
<dbReference type="InterPro" id="IPR000008">
    <property type="entry name" value="C2_dom"/>
</dbReference>
<sequence>MAFSLGKLKNILNSSRDGQLAGSGSLDPEIGFKLSLHPVNKCLYVTVIGARHLPSLFGLSRAHGYLVKVKLFPGEHKYETTLQESSWPVWNEDFKFPLRPKEKDVKKAAKELDLQTLVAGHFLSLTIYALLEPPKTDALKRSKTLDEKKTAKVADQEEPKPKNGFLDKTFSFSSFKSTKAEAIAQKSILEKRRTVGAATWNFDSKLFQNDLRNGLVGTPDIWRPINAIASGLSASSSRRENKKGQLEVGLLYTSSEDGLNDAVQLTVCRLRCSVQTMQEQELFKAPLYLKATILEANKAECYWKSDRFVPTISARWDPKSATVKLSVFRANLNKVSVYISLGCKTKMAKKEILGKATIDEKSTYSDAWKECLRQPGVTKTFWVNLE</sequence>
<accession>A0ABQ7Q426</accession>
<dbReference type="SUPFAM" id="SSF49562">
    <property type="entry name" value="C2 domain (Calcium/lipid-binding domain, CaLB)"/>
    <property type="match status" value="1"/>
</dbReference>
<dbReference type="PROSITE" id="PS50004">
    <property type="entry name" value="C2"/>
    <property type="match status" value="1"/>
</dbReference>
<comment type="caution">
    <text evidence="3">The sequence shown here is derived from an EMBL/GenBank/DDBJ whole genome shotgun (WGS) entry which is preliminary data.</text>
</comment>
<evidence type="ECO:0000313" key="4">
    <source>
        <dbReference type="Proteomes" id="UP000823941"/>
    </source>
</evidence>
<evidence type="ECO:0000256" key="1">
    <source>
        <dbReference type="SAM" id="MobiDB-lite"/>
    </source>
</evidence>
<proteinExistence type="predicted"/>
<organism evidence="3 4">
    <name type="scientific">Plutella xylostella</name>
    <name type="common">Diamondback moth</name>
    <name type="synonym">Plutella maculipennis</name>
    <dbReference type="NCBI Taxonomy" id="51655"/>
    <lineage>
        <taxon>Eukaryota</taxon>
        <taxon>Metazoa</taxon>
        <taxon>Ecdysozoa</taxon>
        <taxon>Arthropoda</taxon>
        <taxon>Hexapoda</taxon>
        <taxon>Insecta</taxon>
        <taxon>Pterygota</taxon>
        <taxon>Neoptera</taxon>
        <taxon>Endopterygota</taxon>
        <taxon>Lepidoptera</taxon>
        <taxon>Glossata</taxon>
        <taxon>Ditrysia</taxon>
        <taxon>Yponomeutoidea</taxon>
        <taxon>Plutellidae</taxon>
        <taxon>Plutella</taxon>
    </lineage>
</organism>
<dbReference type="CDD" id="cd00030">
    <property type="entry name" value="C2"/>
    <property type="match status" value="1"/>
</dbReference>
<dbReference type="Pfam" id="PF00168">
    <property type="entry name" value="C2"/>
    <property type="match status" value="1"/>
</dbReference>
<name>A0ABQ7Q426_PLUXY</name>
<feature type="domain" description="C2" evidence="2">
    <location>
        <begin position="22"/>
        <end position="149"/>
    </location>
</feature>